<dbReference type="PANTHER" id="PTHR10629">
    <property type="entry name" value="CYTOSINE-SPECIFIC METHYLTRANSFERASE"/>
    <property type="match status" value="1"/>
</dbReference>
<evidence type="ECO:0000256" key="7">
    <source>
        <dbReference type="RuleBase" id="RU000417"/>
    </source>
</evidence>
<keyword evidence="3 5" id="KW-0949">S-adenosyl-L-methionine</keyword>
<feature type="active site" evidence="5">
    <location>
        <position position="70"/>
    </location>
</feature>
<evidence type="ECO:0000256" key="4">
    <source>
        <dbReference type="ARBA" id="ARBA00022747"/>
    </source>
</evidence>
<dbReference type="InterPro" id="IPR018117">
    <property type="entry name" value="C5_DNA_meth_AS"/>
</dbReference>
<dbReference type="Proteomes" id="UP000094224">
    <property type="component" value="Unassembled WGS sequence"/>
</dbReference>
<dbReference type="GO" id="GO:0009307">
    <property type="term" value="P:DNA restriction-modification system"/>
    <property type="evidence" value="ECO:0007669"/>
    <property type="project" value="UniProtKB-KW"/>
</dbReference>
<dbReference type="EMBL" id="MIHC01000100">
    <property type="protein sequence ID" value="ODQ98281.1"/>
    <property type="molecule type" value="Genomic_DNA"/>
</dbReference>
<dbReference type="PROSITE" id="PS51679">
    <property type="entry name" value="SAM_MT_C5"/>
    <property type="match status" value="1"/>
</dbReference>
<dbReference type="GO" id="GO:0003886">
    <property type="term" value="F:DNA (cytosine-5-)-methyltransferase activity"/>
    <property type="evidence" value="ECO:0007669"/>
    <property type="project" value="UniProtKB-EC"/>
</dbReference>
<dbReference type="PROSITE" id="PS00094">
    <property type="entry name" value="C5_MTASE_1"/>
    <property type="match status" value="1"/>
</dbReference>
<gene>
    <name evidence="8" type="ORF">BHQ21_25970</name>
</gene>
<evidence type="ECO:0000256" key="2">
    <source>
        <dbReference type="ARBA" id="ARBA00022679"/>
    </source>
</evidence>
<dbReference type="SUPFAM" id="SSF53335">
    <property type="entry name" value="S-adenosyl-L-methionine-dependent methyltransferases"/>
    <property type="match status" value="1"/>
</dbReference>
<dbReference type="InterPro" id="IPR031303">
    <property type="entry name" value="C5_meth_CS"/>
</dbReference>
<keyword evidence="4" id="KW-0680">Restriction system</keyword>
<comment type="caution">
    <text evidence="8">The sequence shown here is derived from an EMBL/GenBank/DDBJ whole genome shotgun (WGS) entry which is preliminary data.</text>
</comment>
<dbReference type="GO" id="GO:0003677">
    <property type="term" value="F:DNA binding"/>
    <property type="evidence" value="ECO:0007669"/>
    <property type="project" value="TreeGrafter"/>
</dbReference>
<dbReference type="PRINTS" id="PR00105">
    <property type="entry name" value="C5METTRFRASE"/>
</dbReference>
<dbReference type="Gene3D" id="3.90.120.10">
    <property type="entry name" value="DNA Methylase, subunit A, domain 2"/>
    <property type="match status" value="1"/>
</dbReference>
<dbReference type="GO" id="GO:0044027">
    <property type="term" value="P:negative regulation of gene expression via chromosomal CpG island methylation"/>
    <property type="evidence" value="ECO:0007669"/>
    <property type="project" value="TreeGrafter"/>
</dbReference>
<name>A0A1E3S886_9MYCO</name>
<organism evidence="8 9">
    <name type="scientific">Mycobacterium sherrisii</name>
    <dbReference type="NCBI Taxonomy" id="243061"/>
    <lineage>
        <taxon>Bacteria</taxon>
        <taxon>Bacillati</taxon>
        <taxon>Actinomycetota</taxon>
        <taxon>Actinomycetes</taxon>
        <taxon>Mycobacteriales</taxon>
        <taxon>Mycobacteriaceae</taxon>
        <taxon>Mycobacterium</taxon>
        <taxon>Mycobacterium simiae complex</taxon>
    </lineage>
</organism>
<dbReference type="AlphaFoldDB" id="A0A1E3S886"/>
<dbReference type="NCBIfam" id="TIGR00675">
    <property type="entry name" value="dcm"/>
    <property type="match status" value="1"/>
</dbReference>
<dbReference type="InterPro" id="IPR001525">
    <property type="entry name" value="C5_MeTfrase"/>
</dbReference>
<evidence type="ECO:0000256" key="3">
    <source>
        <dbReference type="ARBA" id="ARBA00022691"/>
    </source>
</evidence>
<evidence type="ECO:0000256" key="5">
    <source>
        <dbReference type="PROSITE-ProRule" id="PRU01016"/>
    </source>
</evidence>
<dbReference type="Pfam" id="PF00145">
    <property type="entry name" value="DNA_methylase"/>
    <property type="match status" value="1"/>
</dbReference>
<keyword evidence="2 5" id="KW-0808">Transferase</keyword>
<comment type="catalytic activity">
    <reaction evidence="7">
        <text>a 2'-deoxycytidine in DNA + S-adenosyl-L-methionine = a 5-methyl-2'-deoxycytidine in DNA + S-adenosyl-L-homocysteine + H(+)</text>
        <dbReference type="Rhea" id="RHEA:13681"/>
        <dbReference type="Rhea" id="RHEA-COMP:11369"/>
        <dbReference type="Rhea" id="RHEA-COMP:11370"/>
        <dbReference type="ChEBI" id="CHEBI:15378"/>
        <dbReference type="ChEBI" id="CHEBI:57856"/>
        <dbReference type="ChEBI" id="CHEBI:59789"/>
        <dbReference type="ChEBI" id="CHEBI:85452"/>
        <dbReference type="ChEBI" id="CHEBI:85454"/>
        <dbReference type="EC" id="2.1.1.37"/>
    </reaction>
</comment>
<proteinExistence type="inferred from homology"/>
<dbReference type="PANTHER" id="PTHR10629:SF52">
    <property type="entry name" value="DNA (CYTOSINE-5)-METHYLTRANSFERASE 1"/>
    <property type="match status" value="1"/>
</dbReference>
<accession>A0A1E3S886</accession>
<evidence type="ECO:0000256" key="6">
    <source>
        <dbReference type="RuleBase" id="RU000416"/>
    </source>
</evidence>
<dbReference type="Gene3D" id="3.40.50.150">
    <property type="entry name" value="Vaccinia Virus protein VP39"/>
    <property type="match status" value="1"/>
</dbReference>
<evidence type="ECO:0000256" key="1">
    <source>
        <dbReference type="ARBA" id="ARBA00022603"/>
    </source>
</evidence>
<dbReference type="InterPro" id="IPR050390">
    <property type="entry name" value="C5-Methyltransferase"/>
</dbReference>
<protein>
    <recommendedName>
        <fullName evidence="7">Cytosine-specific methyltransferase</fullName>
        <ecNumber evidence="7">2.1.1.37</ecNumber>
    </recommendedName>
</protein>
<evidence type="ECO:0000313" key="9">
    <source>
        <dbReference type="Proteomes" id="UP000094224"/>
    </source>
</evidence>
<dbReference type="PROSITE" id="PS00095">
    <property type="entry name" value="C5_MTASE_2"/>
    <property type="match status" value="1"/>
</dbReference>
<reference evidence="9" key="1">
    <citation type="submission" date="2016-09" db="EMBL/GenBank/DDBJ databases">
        <authorList>
            <person name="Greninger A.L."/>
            <person name="Jerome K.R."/>
            <person name="Mcnair B."/>
            <person name="Wallis C."/>
            <person name="Fang F."/>
        </authorList>
    </citation>
    <scope>NUCLEOTIDE SEQUENCE [LARGE SCALE GENOMIC DNA]</scope>
    <source>
        <strain evidence="9">BC1_M4</strain>
    </source>
</reference>
<keyword evidence="9" id="KW-1185">Reference proteome</keyword>
<dbReference type="EC" id="2.1.1.37" evidence="7"/>
<keyword evidence="1 5" id="KW-0489">Methyltransferase</keyword>
<sequence>MIDLFAGCGGMTAGFTRHGFQSVLAVEWNLHAAATYAANFGETHTYWGDINDVLKTDLPEADIVIGGPPCQGFSNLGSRDVNDPRNKLWKSYLQVVERVRPKVFVIENVDRFKSSAEFQLLLHEAESGMISDYELSHKVLVAADYGVAQRRPRTIVIGSRVGRVEPPKPTHAREPGLWLKPWVTVRERIGKLPERPGTTSLPDAQTTYFGQQVPGQFKWLDLHFGRNPRDLSLRRYDCVPPGGGRFDLPDELLPDCWRNKPTGTTDVMGRMRWDAPSLTIRTEFFKPEKGQYLHPQWSPTNPRKRVNRVITHLEAALLQDFPDSFAWCGSKIEIAKQIGNAVPIGLASAVARQIRSALR</sequence>
<dbReference type="InterPro" id="IPR029063">
    <property type="entry name" value="SAM-dependent_MTases_sf"/>
</dbReference>
<comment type="similarity">
    <text evidence="5 6">Belongs to the class I-like SAM-binding methyltransferase superfamily. C5-methyltransferase family.</text>
</comment>
<dbReference type="GO" id="GO:0032259">
    <property type="term" value="P:methylation"/>
    <property type="evidence" value="ECO:0007669"/>
    <property type="project" value="UniProtKB-KW"/>
</dbReference>
<evidence type="ECO:0000313" key="8">
    <source>
        <dbReference type="EMBL" id="ODQ98281.1"/>
    </source>
</evidence>